<sequence length="261" mass="27340">DTLVTDAEAGWEKYGTHSDATINVGAGAYWTICYYQDTFFYDYFTWAEIQAIFAGATVVSVGVDLSWPQDASGGVVSTVYVDDITINDTIYYGKIQDAIDTVTALDTISVAAGVYSENVVVNKSLTLNGANVGINAVTGTRGSESIIDADGNAVRIGTDESPNVNVTFQGFTVQGWTTNGVSQKPFATGIAKILDNIVIGPAETSEAGNSICVFGSSSEVKGNKVDGTLCGVEGWEGAGIMVVNGSNVVIKSNWVYSADTA</sequence>
<dbReference type="InterPro" id="IPR011050">
    <property type="entry name" value="Pectin_lyase_fold/virulence"/>
</dbReference>
<accession>X1P7H2</accession>
<proteinExistence type="predicted"/>
<dbReference type="AlphaFoldDB" id="X1P7H2"/>
<dbReference type="EMBL" id="BARV01027536">
    <property type="protein sequence ID" value="GAI38406.1"/>
    <property type="molecule type" value="Genomic_DNA"/>
</dbReference>
<name>X1P7H2_9ZZZZ</name>
<gene>
    <name evidence="1" type="ORF">S06H3_44296</name>
</gene>
<protein>
    <recommendedName>
        <fullName evidence="2">Right handed beta helix domain-containing protein</fullName>
    </recommendedName>
</protein>
<dbReference type="Gene3D" id="2.160.20.10">
    <property type="entry name" value="Single-stranded right-handed beta-helix, Pectin lyase-like"/>
    <property type="match status" value="1"/>
</dbReference>
<organism evidence="1">
    <name type="scientific">marine sediment metagenome</name>
    <dbReference type="NCBI Taxonomy" id="412755"/>
    <lineage>
        <taxon>unclassified sequences</taxon>
        <taxon>metagenomes</taxon>
        <taxon>ecological metagenomes</taxon>
    </lineage>
</organism>
<dbReference type="InterPro" id="IPR012334">
    <property type="entry name" value="Pectin_lyas_fold"/>
</dbReference>
<evidence type="ECO:0008006" key="2">
    <source>
        <dbReference type="Google" id="ProtNLM"/>
    </source>
</evidence>
<reference evidence="1" key="1">
    <citation type="journal article" date="2014" name="Front. Microbiol.">
        <title>High frequency of phylogenetically diverse reductive dehalogenase-homologous genes in deep subseafloor sedimentary metagenomes.</title>
        <authorList>
            <person name="Kawai M."/>
            <person name="Futagami T."/>
            <person name="Toyoda A."/>
            <person name="Takaki Y."/>
            <person name="Nishi S."/>
            <person name="Hori S."/>
            <person name="Arai W."/>
            <person name="Tsubouchi T."/>
            <person name="Morono Y."/>
            <person name="Uchiyama I."/>
            <person name="Ito T."/>
            <person name="Fujiyama A."/>
            <person name="Inagaki F."/>
            <person name="Takami H."/>
        </authorList>
    </citation>
    <scope>NUCLEOTIDE SEQUENCE</scope>
    <source>
        <strain evidence="1">Expedition CK06-06</strain>
    </source>
</reference>
<comment type="caution">
    <text evidence="1">The sequence shown here is derived from an EMBL/GenBank/DDBJ whole genome shotgun (WGS) entry which is preliminary data.</text>
</comment>
<feature type="non-terminal residue" evidence="1">
    <location>
        <position position="261"/>
    </location>
</feature>
<evidence type="ECO:0000313" key="1">
    <source>
        <dbReference type="EMBL" id="GAI38406.1"/>
    </source>
</evidence>
<feature type="non-terminal residue" evidence="1">
    <location>
        <position position="1"/>
    </location>
</feature>
<dbReference type="SUPFAM" id="SSF51126">
    <property type="entry name" value="Pectin lyase-like"/>
    <property type="match status" value="1"/>
</dbReference>